<dbReference type="Pfam" id="PF21535">
    <property type="entry name" value="HVO_2248"/>
    <property type="match status" value="1"/>
</dbReference>
<dbReference type="RefSeq" id="WP_097009809.1">
    <property type="nucleotide sequence ID" value="NZ_OBEJ01000005.1"/>
</dbReference>
<evidence type="ECO:0000313" key="2">
    <source>
        <dbReference type="Proteomes" id="UP000219453"/>
    </source>
</evidence>
<dbReference type="AlphaFoldDB" id="A0A285P7J1"/>
<evidence type="ECO:0000313" key="1">
    <source>
        <dbReference type="EMBL" id="SNZ17173.1"/>
    </source>
</evidence>
<organism evidence="1 2">
    <name type="scientific">Natronoarchaeum philippinense</name>
    <dbReference type="NCBI Taxonomy" id="558529"/>
    <lineage>
        <taxon>Archaea</taxon>
        <taxon>Methanobacteriati</taxon>
        <taxon>Methanobacteriota</taxon>
        <taxon>Stenosarchaea group</taxon>
        <taxon>Halobacteria</taxon>
        <taxon>Halobacteriales</taxon>
        <taxon>Natronoarchaeaceae</taxon>
    </lineage>
</organism>
<reference evidence="1 2" key="1">
    <citation type="submission" date="2017-09" db="EMBL/GenBank/DDBJ databases">
        <authorList>
            <person name="Ehlers B."/>
            <person name="Leendertz F.H."/>
        </authorList>
    </citation>
    <scope>NUCLEOTIDE SEQUENCE [LARGE SCALE GENOMIC DNA]</scope>
    <source>
        <strain evidence="1 2">DSM 27208</strain>
    </source>
</reference>
<sequence length="269" mass="30840">MRERQRFHGDASVLHRNAVRTPLPDADAERLFHRNMLSVAEGRERKAELLVDPDVSLLDAYERELERVAESFERRLRQFAGEGYEEIALATQRGERDDRIGRLTSYYFEGLWRIQQRTTISEMLFFPIILRYPDSFTMNVRFASGYATTESVLYESPAHSTEQLDDEHAETYYEESAYSQRKAAAYLRETAQIIRDEFPDPDESDVEDRYGGIVSAGGRRGSTFSAMLKRVEPDPGRFSSPADETMLVSAGPEARRTADELLDDDAVFL</sequence>
<name>A0A285P7J1_NATPI</name>
<gene>
    <name evidence="1" type="ORF">SAMN06269185_2909</name>
</gene>
<dbReference type="OrthoDB" id="258723at2157"/>
<dbReference type="EMBL" id="OBEJ01000005">
    <property type="protein sequence ID" value="SNZ17173.1"/>
    <property type="molecule type" value="Genomic_DNA"/>
</dbReference>
<accession>A0A285P7J1</accession>
<dbReference type="InterPro" id="IPR048687">
    <property type="entry name" value="HVO_2248-like"/>
</dbReference>
<keyword evidence="2" id="KW-1185">Reference proteome</keyword>
<protein>
    <submittedName>
        <fullName evidence="1">Uncharacterized protein</fullName>
    </submittedName>
</protein>
<proteinExistence type="predicted"/>
<dbReference type="Proteomes" id="UP000219453">
    <property type="component" value="Unassembled WGS sequence"/>
</dbReference>